<reference evidence="10" key="2">
    <citation type="submission" date="2020-04" db="EMBL/GenBank/DDBJ databases">
        <authorList>
            <consortium name="NCBI Genome Project"/>
        </authorList>
    </citation>
    <scope>NUCLEOTIDE SEQUENCE</scope>
    <source>
        <strain evidence="10">CBS 304.34</strain>
    </source>
</reference>
<proteinExistence type="predicted"/>
<evidence type="ECO:0008006" key="11">
    <source>
        <dbReference type="Google" id="ProtNLM"/>
    </source>
</evidence>
<evidence type="ECO:0000256" key="1">
    <source>
        <dbReference type="ARBA" id="ARBA00022723"/>
    </source>
</evidence>
<dbReference type="GO" id="GO:0046872">
    <property type="term" value="F:metal ion binding"/>
    <property type="evidence" value="ECO:0007669"/>
    <property type="project" value="UniProtKB-KW"/>
</dbReference>
<name>A0A6A6Y1X1_9PEZI</name>
<keyword evidence="9" id="KW-1185">Reference proteome</keyword>
<keyword evidence="6" id="KW-0539">Nucleus</keyword>
<keyword evidence="3" id="KW-0805">Transcription regulation</keyword>
<dbReference type="GeneID" id="54454266"/>
<keyword evidence="2" id="KW-0862">Zinc</keyword>
<keyword evidence="1" id="KW-0479">Metal-binding</keyword>
<dbReference type="EMBL" id="MU003727">
    <property type="protein sequence ID" value="KAF2801807.1"/>
    <property type="molecule type" value="Genomic_DNA"/>
</dbReference>
<feature type="region of interest" description="Disordered" evidence="7">
    <location>
        <begin position="91"/>
        <end position="124"/>
    </location>
</feature>
<evidence type="ECO:0000256" key="4">
    <source>
        <dbReference type="ARBA" id="ARBA00023125"/>
    </source>
</evidence>
<dbReference type="OrthoDB" id="2154091at2759"/>
<evidence type="ECO:0000313" key="10">
    <source>
        <dbReference type="RefSeq" id="XP_033568771.1"/>
    </source>
</evidence>
<protein>
    <recommendedName>
        <fullName evidence="11">Zn(2)-C6 fungal-type domain-containing protein</fullName>
    </recommendedName>
</protein>
<keyword evidence="4" id="KW-0238">DNA-binding</keyword>
<dbReference type="InterPro" id="IPR051615">
    <property type="entry name" value="Transcr_Regulatory_Elem"/>
</dbReference>
<evidence type="ECO:0000256" key="6">
    <source>
        <dbReference type="ARBA" id="ARBA00023242"/>
    </source>
</evidence>
<evidence type="ECO:0000256" key="2">
    <source>
        <dbReference type="ARBA" id="ARBA00022833"/>
    </source>
</evidence>
<sequence length="233" mass="26101">MHKLPPEKGQSKWPSYDDASEKSEAHIMHQCLPSPGGRDACSLCAKLKIECLIPQVDERRQSTPKRLVRGLCAQIAQLQAELDTHKQYCLMGPEHGDSSSAQDEVFSPASESSRSDASKSSNSDNMIVRLCGGQRQLNSDRVGRLRFFGPTSSLHLAESVTSSVLIRESNGTRSQLQWQDEFPLDLQQHLLNLFWTYQHQVLPIIHKEGTCLLDTKRRSLFTLTLEAKLSSVT</sequence>
<evidence type="ECO:0000256" key="7">
    <source>
        <dbReference type="SAM" id="MobiDB-lite"/>
    </source>
</evidence>
<evidence type="ECO:0000313" key="8">
    <source>
        <dbReference type="EMBL" id="KAF2801807.1"/>
    </source>
</evidence>
<dbReference type="PANTHER" id="PTHR31313">
    <property type="entry name" value="TY1 ENHANCER ACTIVATOR"/>
    <property type="match status" value="1"/>
</dbReference>
<evidence type="ECO:0000313" key="9">
    <source>
        <dbReference type="Proteomes" id="UP000504636"/>
    </source>
</evidence>
<dbReference type="Proteomes" id="UP000504636">
    <property type="component" value="Unplaced"/>
</dbReference>
<accession>A0A6A6Y1X1</accession>
<evidence type="ECO:0000256" key="5">
    <source>
        <dbReference type="ARBA" id="ARBA00023163"/>
    </source>
</evidence>
<gene>
    <name evidence="8 10" type="ORF">BDZ99DRAFT_213348</name>
</gene>
<organism evidence="8">
    <name type="scientific">Mytilinidion resinicola</name>
    <dbReference type="NCBI Taxonomy" id="574789"/>
    <lineage>
        <taxon>Eukaryota</taxon>
        <taxon>Fungi</taxon>
        <taxon>Dikarya</taxon>
        <taxon>Ascomycota</taxon>
        <taxon>Pezizomycotina</taxon>
        <taxon>Dothideomycetes</taxon>
        <taxon>Pleosporomycetidae</taxon>
        <taxon>Mytilinidiales</taxon>
        <taxon>Mytilinidiaceae</taxon>
        <taxon>Mytilinidion</taxon>
    </lineage>
</organism>
<feature type="compositionally biased region" description="Basic and acidic residues" evidence="7">
    <location>
        <begin position="1"/>
        <end position="10"/>
    </location>
</feature>
<dbReference type="PANTHER" id="PTHR31313:SF81">
    <property type="entry name" value="TY1 ENHANCER ACTIVATOR"/>
    <property type="match status" value="1"/>
</dbReference>
<feature type="region of interest" description="Disordered" evidence="7">
    <location>
        <begin position="1"/>
        <end position="20"/>
    </location>
</feature>
<reference evidence="10" key="3">
    <citation type="submission" date="2025-04" db="UniProtKB">
        <authorList>
            <consortium name="RefSeq"/>
        </authorList>
    </citation>
    <scope>IDENTIFICATION</scope>
    <source>
        <strain evidence="10">CBS 304.34</strain>
    </source>
</reference>
<evidence type="ECO:0000256" key="3">
    <source>
        <dbReference type="ARBA" id="ARBA00023015"/>
    </source>
</evidence>
<reference evidence="8 10" key="1">
    <citation type="journal article" date="2020" name="Stud. Mycol.">
        <title>101 Dothideomycetes genomes: a test case for predicting lifestyles and emergence of pathogens.</title>
        <authorList>
            <person name="Haridas S."/>
            <person name="Albert R."/>
            <person name="Binder M."/>
            <person name="Bloem J."/>
            <person name="Labutti K."/>
            <person name="Salamov A."/>
            <person name="Andreopoulos B."/>
            <person name="Baker S."/>
            <person name="Barry K."/>
            <person name="Bills G."/>
            <person name="Bluhm B."/>
            <person name="Cannon C."/>
            <person name="Castanera R."/>
            <person name="Culley D."/>
            <person name="Daum C."/>
            <person name="Ezra D."/>
            <person name="Gonzalez J."/>
            <person name="Henrissat B."/>
            <person name="Kuo A."/>
            <person name="Liang C."/>
            <person name="Lipzen A."/>
            <person name="Lutzoni F."/>
            <person name="Magnuson J."/>
            <person name="Mondo S."/>
            <person name="Nolan M."/>
            <person name="Ohm R."/>
            <person name="Pangilinan J."/>
            <person name="Park H.-J."/>
            <person name="Ramirez L."/>
            <person name="Alfaro M."/>
            <person name="Sun H."/>
            <person name="Tritt A."/>
            <person name="Yoshinaga Y."/>
            <person name="Zwiers L.-H."/>
            <person name="Turgeon B."/>
            <person name="Goodwin S."/>
            <person name="Spatafora J."/>
            <person name="Crous P."/>
            <person name="Grigoriev I."/>
        </authorList>
    </citation>
    <scope>NUCLEOTIDE SEQUENCE</scope>
    <source>
        <strain evidence="8 10">CBS 304.34</strain>
    </source>
</reference>
<dbReference type="GO" id="GO:0003677">
    <property type="term" value="F:DNA binding"/>
    <property type="evidence" value="ECO:0007669"/>
    <property type="project" value="UniProtKB-KW"/>
</dbReference>
<dbReference type="RefSeq" id="XP_033568771.1">
    <property type="nucleotide sequence ID" value="XM_033713373.1"/>
</dbReference>
<dbReference type="AlphaFoldDB" id="A0A6A6Y1X1"/>
<keyword evidence="5" id="KW-0804">Transcription</keyword>